<accession>A0ABU3D5Z2</accession>
<reference evidence="2 3" key="1">
    <citation type="submission" date="2023-09" db="EMBL/GenBank/DDBJ databases">
        <authorList>
            <person name="Rey-Velasco X."/>
        </authorList>
    </citation>
    <scope>NUCLEOTIDE SEQUENCE [LARGE SCALE GENOMIC DNA]</scope>
    <source>
        <strain evidence="2 3">F117</strain>
    </source>
</reference>
<dbReference type="EMBL" id="JAVRHK010000006">
    <property type="protein sequence ID" value="MDT0676957.1"/>
    <property type="molecule type" value="Genomic_DNA"/>
</dbReference>
<dbReference type="InterPro" id="IPR011059">
    <property type="entry name" value="Metal-dep_hydrolase_composite"/>
</dbReference>
<dbReference type="Proteomes" id="UP001262582">
    <property type="component" value="Unassembled WGS sequence"/>
</dbReference>
<keyword evidence="3" id="KW-1185">Reference proteome</keyword>
<dbReference type="Gene3D" id="2.30.40.10">
    <property type="entry name" value="Urease, subunit C, domain 1"/>
    <property type="match status" value="1"/>
</dbReference>
<proteinExistence type="predicted"/>
<dbReference type="Gene3D" id="3.20.20.140">
    <property type="entry name" value="Metal-dependent hydrolases"/>
    <property type="match status" value="1"/>
</dbReference>
<dbReference type="Pfam" id="PF01979">
    <property type="entry name" value="Amidohydro_1"/>
    <property type="match status" value="1"/>
</dbReference>
<dbReference type="InterPro" id="IPR050287">
    <property type="entry name" value="MTA/SAH_deaminase"/>
</dbReference>
<evidence type="ECO:0000313" key="3">
    <source>
        <dbReference type="Proteomes" id="UP001262582"/>
    </source>
</evidence>
<dbReference type="InterPro" id="IPR006680">
    <property type="entry name" value="Amidohydro-rel"/>
</dbReference>
<sequence>MKIFRRDFLKKAGTLSVSGFLPFKAFSFEEDIGNPKTDASDSFLIKDAQVISMDPEIGNFGRASVLVENGFIKTISRNVQIPHDIHVIEGEGAILMPGLIDNHWHLWTSLLRSMAGNEKEKGYFQMTERFSKLYTPEDMKLAARFAAAEAINSGITCVNDFNHNARSPEFVMASFEGIAEAGLKGRVAYGGYRDLAPDTPTDFEGIKQVLEITSNNDKYKDIALGLGARSVDSPFLKEDWERARELGMPIDIHVNQRGQIEQLYNKGLLDNDVNIIHANKVTDEEIEKIASTGASVTMTPFTEMRIGFGFPQINRFRKSKVRLGVGVDTTALSGNANLFAVIKVLQNIANAEAKNEFEILPEEILKMVTTDAAKIQKIQDKTGSITPGKRADLIMLRKNDLNFSTGNRPYHLMTEAAQPANIEFVAIGGKIAKRDGELLNIDKDELVMQAKETFNRFTSQL</sequence>
<gene>
    <name evidence="2" type="ORF">RM539_10230</name>
</gene>
<dbReference type="PANTHER" id="PTHR43794:SF5">
    <property type="entry name" value="CHLOROHYDROLASE FAMILY PROTEIN"/>
    <property type="match status" value="1"/>
</dbReference>
<evidence type="ECO:0000259" key="1">
    <source>
        <dbReference type="Pfam" id="PF01979"/>
    </source>
</evidence>
<organism evidence="2 3">
    <name type="scientific">Autumnicola musiva</name>
    <dbReference type="NCBI Taxonomy" id="3075589"/>
    <lineage>
        <taxon>Bacteria</taxon>
        <taxon>Pseudomonadati</taxon>
        <taxon>Bacteroidota</taxon>
        <taxon>Flavobacteriia</taxon>
        <taxon>Flavobacteriales</taxon>
        <taxon>Flavobacteriaceae</taxon>
        <taxon>Autumnicola</taxon>
    </lineage>
</organism>
<feature type="domain" description="Amidohydrolase-related" evidence="1">
    <location>
        <begin position="94"/>
        <end position="431"/>
    </location>
</feature>
<dbReference type="SUPFAM" id="SSF51338">
    <property type="entry name" value="Composite domain of metallo-dependent hydrolases"/>
    <property type="match status" value="1"/>
</dbReference>
<name>A0ABU3D5Z2_9FLAO</name>
<dbReference type="PANTHER" id="PTHR43794">
    <property type="entry name" value="AMINOHYDROLASE SSNA-RELATED"/>
    <property type="match status" value="1"/>
</dbReference>
<dbReference type="InterPro" id="IPR032466">
    <property type="entry name" value="Metal_Hydrolase"/>
</dbReference>
<protein>
    <submittedName>
        <fullName evidence="2">Amidohydrolase family protein</fullName>
    </submittedName>
</protein>
<comment type="caution">
    <text evidence="2">The sequence shown here is derived from an EMBL/GenBank/DDBJ whole genome shotgun (WGS) entry which is preliminary data.</text>
</comment>
<dbReference type="RefSeq" id="WP_311503301.1">
    <property type="nucleotide sequence ID" value="NZ_JAVRHK010000006.1"/>
</dbReference>
<evidence type="ECO:0000313" key="2">
    <source>
        <dbReference type="EMBL" id="MDT0676957.1"/>
    </source>
</evidence>
<dbReference type="SUPFAM" id="SSF51556">
    <property type="entry name" value="Metallo-dependent hydrolases"/>
    <property type="match status" value="1"/>
</dbReference>